<reference evidence="2" key="1">
    <citation type="journal article" date="2009" name="Rice">
        <title>De Novo Next Generation Sequencing of Plant Genomes.</title>
        <authorList>
            <person name="Rounsley S."/>
            <person name="Marri P.R."/>
            <person name="Yu Y."/>
            <person name="He R."/>
            <person name="Sisneros N."/>
            <person name="Goicoechea J.L."/>
            <person name="Lee S.J."/>
            <person name="Angelova A."/>
            <person name="Kudrna D."/>
            <person name="Luo M."/>
            <person name="Affourtit J."/>
            <person name="Desany B."/>
            <person name="Knight J."/>
            <person name="Niazi F."/>
            <person name="Egholm M."/>
            <person name="Wing R.A."/>
        </authorList>
    </citation>
    <scope>NUCLEOTIDE SEQUENCE [LARGE SCALE GENOMIC DNA]</scope>
    <source>
        <strain evidence="2">cv. IRGC 105608</strain>
    </source>
</reference>
<reference evidence="2" key="2">
    <citation type="submission" date="2015-03" db="UniProtKB">
        <authorList>
            <consortium name="EnsemblPlants"/>
        </authorList>
    </citation>
    <scope>IDENTIFICATION</scope>
</reference>
<dbReference type="EnsemblPlants" id="OBART03G18850.1">
    <property type="protein sequence ID" value="OBART03G18850.1"/>
    <property type="gene ID" value="OBART03G18850"/>
</dbReference>
<keyword evidence="1" id="KW-0472">Membrane</keyword>
<feature type="transmembrane region" description="Helical" evidence="1">
    <location>
        <begin position="12"/>
        <end position="30"/>
    </location>
</feature>
<keyword evidence="1" id="KW-0812">Transmembrane</keyword>
<evidence type="ECO:0000313" key="2">
    <source>
        <dbReference type="EnsemblPlants" id="OBART03G18850.1"/>
    </source>
</evidence>
<proteinExistence type="predicted"/>
<protein>
    <submittedName>
        <fullName evidence="2">Uncharacterized protein</fullName>
    </submittedName>
</protein>
<dbReference type="HOGENOM" id="CLU_2088510_0_0_1"/>
<dbReference type="AlphaFoldDB" id="A0A0D3FIZ2"/>
<organism evidence="2">
    <name type="scientific">Oryza barthii</name>
    <dbReference type="NCBI Taxonomy" id="65489"/>
    <lineage>
        <taxon>Eukaryota</taxon>
        <taxon>Viridiplantae</taxon>
        <taxon>Streptophyta</taxon>
        <taxon>Embryophyta</taxon>
        <taxon>Tracheophyta</taxon>
        <taxon>Spermatophyta</taxon>
        <taxon>Magnoliopsida</taxon>
        <taxon>Liliopsida</taxon>
        <taxon>Poales</taxon>
        <taxon>Poaceae</taxon>
        <taxon>BOP clade</taxon>
        <taxon>Oryzoideae</taxon>
        <taxon>Oryzeae</taxon>
        <taxon>Oryzinae</taxon>
        <taxon>Oryza</taxon>
    </lineage>
</organism>
<accession>A0A0D3FIZ2</accession>
<keyword evidence="1" id="KW-1133">Transmembrane helix</keyword>
<keyword evidence="3" id="KW-1185">Reference proteome</keyword>
<dbReference type="Proteomes" id="UP000026960">
    <property type="component" value="Chromosome 3"/>
</dbReference>
<name>A0A0D3FIZ2_9ORYZ</name>
<evidence type="ECO:0000313" key="3">
    <source>
        <dbReference type="Proteomes" id="UP000026960"/>
    </source>
</evidence>
<evidence type="ECO:0000256" key="1">
    <source>
        <dbReference type="SAM" id="Phobius"/>
    </source>
</evidence>
<dbReference type="Gramene" id="OBART03G18850.1">
    <property type="protein sequence ID" value="OBART03G18850.1"/>
    <property type="gene ID" value="OBART03G18850"/>
</dbReference>
<dbReference type="PaxDb" id="65489-OBART03G18850.1"/>
<sequence length="117" mass="13482">MDKIYPRCSRDPYHLGIFAAMAFVLFNPSMTSRINSSRNGRTQGWYSSYSTYQAMFIGRITFQSSIWKSLAPHVANTFFGLWHFGVVRLRIGLQREDSRIQAAAFSVIKMKKALITY</sequence>